<dbReference type="Gene3D" id="3.40.50.300">
    <property type="entry name" value="P-loop containing nucleotide triphosphate hydrolases"/>
    <property type="match status" value="1"/>
</dbReference>
<evidence type="ECO:0000313" key="3">
    <source>
        <dbReference type="Proteomes" id="UP000326936"/>
    </source>
</evidence>
<dbReference type="Proteomes" id="UP000326936">
    <property type="component" value="Chromosome"/>
</dbReference>
<feature type="domain" description="Endonuclease GajA/Old nuclease/RecF-like AAA" evidence="1">
    <location>
        <begin position="22"/>
        <end position="429"/>
    </location>
</feature>
<organism evidence="2 3">
    <name type="scientific">Vibrio aquimaris</name>
    <dbReference type="NCBI Taxonomy" id="2587862"/>
    <lineage>
        <taxon>Bacteria</taxon>
        <taxon>Pseudomonadati</taxon>
        <taxon>Pseudomonadota</taxon>
        <taxon>Gammaproteobacteria</taxon>
        <taxon>Vibrionales</taxon>
        <taxon>Vibrionaceae</taxon>
        <taxon>Vibrio</taxon>
    </lineage>
</organism>
<dbReference type="InterPro" id="IPR027417">
    <property type="entry name" value="P-loop_NTPase"/>
</dbReference>
<protein>
    <submittedName>
        <fullName evidence="2">L-arabinose transporter ATP-binding protein</fullName>
    </submittedName>
</protein>
<proteinExistence type="predicted"/>
<dbReference type="PANTHER" id="PTHR43581">
    <property type="entry name" value="ATP/GTP PHOSPHATASE"/>
    <property type="match status" value="1"/>
</dbReference>
<sequence length="448" mass="52231">MELHQIDPVIEHFRILGLHNERNISLDMNGNVKILVGDNGSGKTTLLNCMYYVLNKQFEKLNNICFGKIEIKFYGSEPLTITKEEVEELNLDEVFFEPQLREISRYIPREIVLELTKRAASLSFSSFANYIRSKGYMYKIPMSSREMYDACRVGYTHYNSQITLNSRYKMWNEYVDKHFDLKILYLPTYRRVEEDLSNLGSYENDFSDSLINFGMSDVKQRFKNVRNELRDSAVSLYTNLNGRMLTQLTTDYVATAEQFKKIKNTEALKIVLDRVGDSISSETKNRILELVENKTIEQERYHPLVFILSNLIDVYFEQKELDDAIKEFVYVSNKYLVNKTFIYNESKVEITIINNRSESEVELDNLSSGEKQLVSIFSKLYLEKNSSYAILFDEPELSLSIEWQTELLPDILHSDKCGYMLAATHSPFIFQNSLDSLTDSLNVTYCEV</sequence>
<dbReference type="OrthoDB" id="9815944at2"/>
<dbReference type="GO" id="GO:0005524">
    <property type="term" value="F:ATP binding"/>
    <property type="evidence" value="ECO:0007669"/>
    <property type="project" value="UniProtKB-KW"/>
</dbReference>
<dbReference type="InterPro" id="IPR041685">
    <property type="entry name" value="AAA_GajA/Old/RecF-like"/>
</dbReference>
<evidence type="ECO:0000313" key="2">
    <source>
        <dbReference type="EMBL" id="QFT27033.1"/>
    </source>
</evidence>
<dbReference type="EMBL" id="CP045350">
    <property type="protein sequence ID" value="QFT27033.1"/>
    <property type="molecule type" value="Genomic_DNA"/>
</dbReference>
<reference evidence="2 3" key="1">
    <citation type="submission" date="2019-10" db="EMBL/GenBank/DDBJ databases">
        <title>Complete genome sequence of Vibrio sp. strain THAF100, isolated from non-filtered water from the water column of tank 6 of a marine aquarium containing stony-coral fragments. Water maintained at 26 degree C.</title>
        <authorList>
            <person name="Ruckert C."/>
            <person name="Franco A."/>
            <person name="Kalinowski J."/>
            <person name="Glaeser S."/>
        </authorList>
    </citation>
    <scope>NUCLEOTIDE SEQUENCE [LARGE SCALE GENOMIC DNA]</scope>
    <source>
        <strain evidence="2 3">THAF100</strain>
    </source>
</reference>
<accession>A0A5P9CM39</accession>
<keyword evidence="2" id="KW-0547">Nucleotide-binding</keyword>
<dbReference type="Pfam" id="PF13175">
    <property type="entry name" value="AAA_15"/>
    <property type="match status" value="1"/>
</dbReference>
<gene>
    <name evidence="2" type="ORF">FIV01_11380</name>
</gene>
<keyword evidence="3" id="KW-1185">Reference proteome</keyword>
<dbReference type="SUPFAM" id="SSF52540">
    <property type="entry name" value="P-loop containing nucleoside triphosphate hydrolases"/>
    <property type="match status" value="1"/>
</dbReference>
<dbReference type="InterPro" id="IPR051396">
    <property type="entry name" value="Bact_Antivir_Def_Nuclease"/>
</dbReference>
<name>A0A5P9CM39_9VIBR</name>
<dbReference type="KEGG" id="vaq:FIV01_11380"/>
<dbReference type="PANTHER" id="PTHR43581:SF2">
    <property type="entry name" value="EXCINUCLEASE ATPASE SUBUNIT"/>
    <property type="match status" value="1"/>
</dbReference>
<dbReference type="RefSeq" id="WP_152431085.1">
    <property type="nucleotide sequence ID" value="NZ_CBCSDK010000001.1"/>
</dbReference>
<dbReference type="AlphaFoldDB" id="A0A5P9CM39"/>
<keyword evidence="2" id="KW-0067">ATP-binding</keyword>
<evidence type="ECO:0000259" key="1">
    <source>
        <dbReference type="Pfam" id="PF13175"/>
    </source>
</evidence>